<dbReference type="Proteomes" id="UP000308768">
    <property type="component" value="Unassembled WGS sequence"/>
</dbReference>
<dbReference type="InterPro" id="IPR036388">
    <property type="entry name" value="WH-like_DNA-bd_sf"/>
</dbReference>
<dbReference type="OrthoDB" id="5581181at2759"/>
<evidence type="ECO:0000313" key="8">
    <source>
        <dbReference type="EMBL" id="TKA78581.1"/>
    </source>
</evidence>
<dbReference type="InterPro" id="IPR014786">
    <property type="entry name" value="ANAPC2_C"/>
</dbReference>
<dbReference type="GO" id="GO:0006511">
    <property type="term" value="P:ubiquitin-dependent protein catabolic process"/>
    <property type="evidence" value="ECO:0007669"/>
    <property type="project" value="InterPro"/>
</dbReference>
<dbReference type="SMART" id="SM01013">
    <property type="entry name" value="APC2"/>
    <property type="match status" value="1"/>
</dbReference>
<dbReference type="STRING" id="331657.A0A4U0XPP0"/>
<reference evidence="8 9" key="1">
    <citation type="submission" date="2017-03" db="EMBL/GenBank/DDBJ databases">
        <title>Genomes of endolithic fungi from Antarctica.</title>
        <authorList>
            <person name="Coleine C."/>
            <person name="Masonjones S."/>
            <person name="Stajich J.E."/>
        </authorList>
    </citation>
    <scope>NUCLEOTIDE SEQUENCE [LARGE SCALE GENOMIC DNA]</scope>
    <source>
        <strain evidence="8 9">CCFEE 5187</strain>
    </source>
</reference>
<dbReference type="Gene3D" id="3.30.230.130">
    <property type="entry name" value="Cullin, Chain C, Domain 2"/>
    <property type="match status" value="1"/>
</dbReference>
<dbReference type="GO" id="GO:0007091">
    <property type="term" value="P:metaphase/anaphase transition of mitotic cell cycle"/>
    <property type="evidence" value="ECO:0007669"/>
    <property type="project" value="TreeGrafter"/>
</dbReference>
<dbReference type="PROSITE" id="PS50069">
    <property type="entry name" value="CULLIN_2"/>
    <property type="match status" value="1"/>
</dbReference>
<dbReference type="Pfam" id="PF25773">
    <property type="entry name" value="TPR_ANAPC2"/>
    <property type="match status" value="1"/>
</dbReference>
<sequence>MDRLLSEVVASERCSVDWYGRMPITARLKDWVDNVYNYILTEAEAFICKKFRSRPEAEVEQDLVWGWSEMKQWRDIALGRLGVSRVKNLFDYVVSWDKSIGAILDLKDYITLPGARTHLTDSFIQQLSRRLLHAGATTTNILDVYFSVIHAFKELDPKGVLLSKVARPIRHYLRDRDDAIRIVASSCLADVNEEGDVMNPSPDICSGIAIEIGRPISDFADGHGQKLDWDDMEWMPAPVDAEPEYKKAKADSIVAYFISLFEREEFIKELQNILGEHLLKSEDQEFEKEIRLLELLKTRFGSDKLQACEVMLKDVLDSKRMNAAIRNKQAQGATRLNTVTDMHAQILSSFFWPALREDTFAVPAELAALQESYAAGFESIKSMRKLNWLPALGRTTVELQLQDRHVVVEYVQIWQASVVYAFQDPNAMAGVPVTRTVQELEEQLEMEEPLVRNAVTFWVGKMVLKETATDAFTVLETLSSKTTEKEAAAAAEAAEQSAGVSAIKTHDDLLEQNKELYEQMILSMLTNGGIMDGKKVTMMLKFVVPGGFPFGEDEVGALMRGMVEAEKLAVVGGGFAVRKG</sequence>
<dbReference type="SUPFAM" id="SSF75632">
    <property type="entry name" value="Cullin homology domain"/>
    <property type="match status" value="1"/>
</dbReference>
<evidence type="ECO:0000256" key="3">
    <source>
        <dbReference type="ARBA" id="ARBA00022776"/>
    </source>
</evidence>
<comment type="similarity">
    <text evidence="6">Belongs to the cullin family.</text>
</comment>
<organism evidence="8 9">
    <name type="scientific">Cryomyces minteri</name>
    <dbReference type="NCBI Taxonomy" id="331657"/>
    <lineage>
        <taxon>Eukaryota</taxon>
        <taxon>Fungi</taxon>
        <taxon>Dikarya</taxon>
        <taxon>Ascomycota</taxon>
        <taxon>Pezizomycotina</taxon>
        <taxon>Dothideomycetes</taxon>
        <taxon>Dothideomycetes incertae sedis</taxon>
        <taxon>Cryomyces</taxon>
    </lineage>
</organism>
<evidence type="ECO:0000256" key="2">
    <source>
        <dbReference type="ARBA" id="ARBA00022618"/>
    </source>
</evidence>
<dbReference type="SUPFAM" id="SSF46785">
    <property type="entry name" value="Winged helix' DNA-binding domain"/>
    <property type="match status" value="1"/>
</dbReference>
<keyword evidence="3" id="KW-0498">Mitosis</keyword>
<keyword evidence="5" id="KW-0131">Cell cycle</keyword>
<dbReference type="InterPro" id="IPR059120">
    <property type="entry name" value="Cullin-like_AB"/>
</dbReference>
<dbReference type="InterPro" id="IPR036317">
    <property type="entry name" value="Cullin_homology_sf"/>
</dbReference>
<evidence type="ECO:0000256" key="5">
    <source>
        <dbReference type="ARBA" id="ARBA00023306"/>
    </source>
</evidence>
<dbReference type="InterPro" id="IPR057975">
    <property type="entry name" value="TPR_ANAPC2"/>
</dbReference>
<protein>
    <recommendedName>
        <fullName evidence="1">Anaphase-promoting complex subunit 2</fullName>
    </recommendedName>
</protein>
<proteinExistence type="inferred from homology"/>
<dbReference type="Gene3D" id="1.20.1310.10">
    <property type="entry name" value="Cullin Repeats"/>
    <property type="match status" value="1"/>
</dbReference>
<accession>A0A4U0XPP0</accession>
<feature type="domain" description="Cullin family profile" evidence="7">
    <location>
        <begin position="247"/>
        <end position="459"/>
    </location>
</feature>
<dbReference type="Pfam" id="PF26557">
    <property type="entry name" value="Cullin_AB"/>
    <property type="match status" value="1"/>
</dbReference>
<evidence type="ECO:0000256" key="1">
    <source>
        <dbReference type="ARBA" id="ARBA00016068"/>
    </source>
</evidence>
<dbReference type="Pfam" id="PF08672">
    <property type="entry name" value="ANAPC2"/>
    <property type="match status" value="1"/>
</dbReference>
<dbReference type="GO" id="GO:0005680">
    <property type="term" value="C:anaphase-promoting complex"/>
    <property type="evidence" value="ECO:0007669"/>
    <property type="project" value="TreeGrafter"/>
</dbReference>
<evidence type="ECO:0000256" key="4">
    <source>
        <dbReference type="ARBA" id="ARBA00022786"/>
    </source>
</evidence>
<dbReference type="InterPro" id="IPR016158">
    <property type="entry name" value="Cullin_homology"/>
</dbReference>
<dbReference type="EMBL" id="NAJN01000136">
    <property type="protein sequence ID" value="TKA78581.1"/>
    <property type="molecule type" value="Genomic_DNA"/>
</dbReference>
<dbReference type="GO" id="GO:0051301">
    <property type="term" value="P:cell division"/>
    <property type="evidence" value="ECO:0007669"/>
    <property type="project" value="UniProtKB-KW"/>
</dbReference>
<dbReference type="PANTHER" id="PTHR45957">
    <property type="entry name" value="ANAPHASE-PROMOTING COMPLEX SUBUNIT 2"/>
    <property type="match status" value="1"/>
</dbReference>
<keyword evidence="4" id="KW-0833">Ubl conjugation pathway</keyword>
<evidence type="ECO:0000256" key="6">
    <source>
        <dbReference type="PROSITE-ProRule" id="PRU00330"/>
    </source>
</evidence>
<keyword evidence="2" id="KW-0132">Cell division</keyword>
<dbReference type="GO" id="GO:0031625">
    <property type="term" value="F:ubiquitin protein ligase binding"/>
    <property type="evidence" value="ECO:0007669"/>
    <property type="project" value="InterPro"/>
</dbReference>
<name>A0A4U0XPP0_9PEZI</name>
<dbReference type="SMART" id="SM00182">
    <property type="entry name" value="CULLIN"/>
    <property type="match status" value="1"/>
</dbReference>
<dbReference type="GO" id="GO:0070979">
    <property type="term" value="P:protein K11-linked ubiquitination"/>
    <property type="evidence" value="ECO:0007669"/>
    <property type="project" value="TreeGrafter"/>
</dbReference>
<evidence type="ECO:0000313" key="9">
    <source>
        <dbReference type="Proteomes" id="UP000308768"/>
    </source>
</evidence>
<keyword evidence="9" id="KW-1185">Reference proteome</keyword>
<comment type="caution">
    <text evidence="8">The sequence shown here is derived from an EMBL/GenBank/DDBJ whole genome shotgun (WGS) entry which is preliminary data.</text>
</comment>
<dbReference type="Gene3D" id="1.10.10.10">
    <property type="entry name" value="Winged helix-like DNA-binding domain superfamily/Winged helix DNA-binding domain"/>
    <property type="match status" value="1"/>
</dbReference>
<gene>
    <name evidence="8" type="ORF">B0A49_04346</name>
</gene>
<dbReference type="PANTHER" id="PTHR45957:SF1">
    <property type="entry name" value="ANAPHASE-PROMOTING COMPLEX SUBUNIT 2"/>
    <property type="match status" value="1"/>
</dbReference>
<evidence type="ECO:0000259" key="7">
    <source>
        <dbReference type="PROSITE" id="PS50069"/>
    </source>
</evidence>
<dbReference type="InterPro" id="IPR036390">
    <property type="entry name" value="WH_DNA-bd_sf"/>
</dbReference>
<dbReference type="InterPro" id="IPR044554">
    <property type="entry name" value="ANAPC2"/>
</dbReference>
<dbReference type="AlphaFoldDB" id="A0A4U0XPP0"/>